<dbReference type="AlphaFoldDB" id="A0A8E2DQJ6"/>
<organism evidence="1 2">
    <name type="scientific">Obba rivulosa</name>
    <dbReference type="NCBI Taxonomy" id="1052685"/>
    <lineage>
        <taxon>Eukaryota</taxon>
        <taxon>Fungi</taxon>
        <taxon>Dikarya</taxon>
        <taxon>Basidiomycota</taxon>
        <taxon>Agaricomycotina</taxon>
        <taxon>Agaricomycetes</taxon>
        <taxon>Polyporales</taxon>
        <taxon>Gelatoporiaceae</taxon>
        <taxon>Obba</taxon>
    </lineage>
</organism>
<proteinExistence type="predicted"/>
<evidence type="ECO:0000313" key="2">
    <source>
        <dbReference type="Proteomes" id="UP000250043"/>
    </source>
</evidence>
<accession>A0A8E2DQJ6</accession>
<sequence length="92" mass="10178">MLRRILNPCSPDFGLVMVSSVARKTIVAIAASILYASCGNAYSGGSGEYIEHSQIVSEHIQDLLVQLREEKQMKRLNRGCPQDRRNLSLAMA</sequence>
<keyword evidence="2" id="KW-1185">Reference proteome</keyword>
<dbReference type="EMBL" id="KV722348">
    <property type="protein sequence ID" value="OCH93984.1"/>
    <property type="molecule type" value="Genomic_DNA"/>
</dbReference>
<reference evidence="1 2" key="1">
    <citation type="submission" date="2016-07" db="EMBL/GenBank/DDBJ databases">
        <title>Draft genome of the white-rot fungus Obba rivulosa 3A-2.</title>
        <authorList>
            <consortium name="DOE Joint Genome Institute"/>
            <person name="Miettinen O."/>
            <person name="Riley R."/>
            <person name="Acob R."/>
            <person name="Barry K."/>
            <person name="Cullen D."/>
            <person name="De Vries R."/>
            <person name="Hainaut M."/>
            <person name="Hatakka A."/>
            <person name="Henrissat B."/>
            <person name="Hilden K."/>
            <person name="Kuo R."/>
            <person name="Labutti K."/>
            <person name="Lipzen A."/>
            <person name="Makela M.R."/>
            <person name="Sandor L."/>
            <person name="Spatafora J.W."/>
            <person name="Grigoriev I.V."/>
            <person name="Hibbett D.S."/>
        </authorList>
    </citation>
    <scope>NUCLEOTIDE SEQUENCE [LARGE SCALE GENOMIC DNA]</scope>
    <source>
        <strain evidence="1 2">3A-2</strain>
    </source>
</reference>
<name>A0A8E2DQJ6_9APHY</name>
<gene>
    <name evidence="1" type="ORF">OBBRIDRAFT_789689</name>
</gene>
<evidence type="ECO:0000313" key="1">
    <source>
        <dbReference type="EMBL" id="OCH93984.1"/>
    </source>
</evidence>
<dbReference type="Proteomes" id="UP000250043">
    <property type="component" value="Unassembled WGS sequence"/>
</dbReference>
<protein>
    <submittedName>
        <fullName evidence="1">Uncharacterized protein</fullName>
    </submittedName>
</protein>